<dbReference type="Pfam" id="PF08021">
    <property type="entry name" value="FAD_binding_9"/>
    <property type="match status" value="1"/>
</dbReference>
<dbReference type="InterPro" id="IPR017938">
    <property type="entry name" value="Riboflavin_synthase-like_b-brl"/>
</dbReference>
<dbReference type="OrthoDB" id="3745257at2"/>
<dbReference type="GO" id="GO:0051537">
    <property type="term" value="F:2 iron, 2 sulfur cluster binding"/>
    <property type="evidence" value="ECO:0007669"/>
    <property type="project" value="UniProtKB-KW"/>
</dbReference>
<evidence type="ECO:0000259" key="1">
    <source>
        <dbReference type="PROSITE" id="PS51384"/>
    </source>
</evidence>
<dbReference type="InterPro" id="IPR007037">
    <property type="entry name" value="SIP_rossman_dom"/>
</dbReference>
<dbReference type="InterPro" id="IPR039374">
    <property type="entry name" value="SIP_fam"/>
</dbReference>
<proteinExistence type="predicted"/>
<sequence length="236" mass="25713">MTGLAERLADVASGAMLDSANVTGLSHLSPEFIRMTLSAEAFRKATWVPGAKLQLRPRRGSMSLRTYTPTMWDATHGVTELVVYTHGNGPAAQWFERVTEGQTCEVFGPRRSIDLRKAAGPVLFVGDETSVALARALLTIPAETSYVFEARDPIALTDVLAQLGITQRVAVVAKDADRVELLQHGRTAAIQAPYTLIVTGDAATVHAVRRDSRGWQRKPRQVMGKAYWAEGRTGLD</sequence>
<dbReference type="Proteomes" id="UP000278981">
    <property type="component" value="Unassembled WGS sequence"/>
</dbReference>
<dbReference type="InterPro" id="IPR013113">
    <property type="entry name" value="SIP_FAD-bd"/>
</dbReference>
<dbReference type="PROSITE" id="PS51384">
    <property type="entry name" value="FAD_FR"/>
    <property type="match status" value="1"/>
</dbReference>
<feature type="domain" description="FAD-binding FR-type" evidence="1">
    <location>
        <begin position="15"/>
        <end position="116"/>
    </location>
</feature>
<dbReference type="Gene3D" id="3.40.50.80">
    <property type="entry name" value="Nucleotide-binding domain of ferredoxin-NADP reductase (FNR) module"/>
    <property type="match status" value="1"/>
</dbReference>
<dbReference type="Pfam" id="PF04954">
    <property type="entry name" value="SIP"/>
    <property type="match status" value="1"/>
</dbReference>
<comment type="caution">
    <text evidence="2">The sequence shown here is derived from an EMBL/GenBank/DDBJ whole genome shotgun (WGS) entry which is preliminary data.</text>
</comment>
<dbReference type="RefSeq" id="WP_124820746.1">
    <property type="nucleotide sequence ID" value="NZ_QDGB01000280.1"/>
</dbReference>
<accession>A0A3N9XQN3</accession>
<name>A0A3N9XQN3_9ACTN</name>
<dbReference type="Gene3D" id="2.40.30.10">
    <property type="entry name" value="Translation factors"/>
    <property type="match status" value="1"/>
</dbReference>
<dbReference type="InterPro" id="IPR039261">
    <property type="entry name" value="FNR_nucleotide-bd"/>
</dbReference>
<dbReference type="GO" id="GO:0016491">
    <property type="term" value="F:oxidoreductase activity"/>
    <property type="evidence" value="ECO:0007669"/>
    <property type="project" value="InterPro"/>
</dbReference>
<protein>
    <submittedName>
        <fullName evidence="2">Oxidoreductase</fullName>
    </submittedName>
</protein>
<dbReference type="PANTHER" id="PTHR30157">
    <property type="entry name" value="FERRIC REDUCTASE, NADPH-DEPENDENT"/>
    <property type="match status" value="1"/>
</dbReference>
<dbReference type="InterPro" id="IPR017927">
    <property type="entry name" value="FAD-bd_FR_type"/>
</dbReference>
<evidence type="ECO:0000313" key="2">
    <source>
        <dbReference type="EMBL" id="RQX15294.1"/>
    </source>
</evidence>
<gene>
    <name evidence="2" type="ORF">DDE19_19405</name>
</gene>
<dbReference type="EMBL" id="QDGB01000280">
    <property type="protein sequence ID" value="RQX15294.1"/>
    <property type="molecule type" value="Genomic_DNA"/>
</dbReference>
<organism evidence="2 3">
    <name type="scientific">Micromonospora ureilytica</name>
    <dbReference type="NCBI Taxonomy" id="709868"/>
    <lineage>
        <taxon>Bacteria</taxon>
        <taxon>Bacillati</taxon>
        <taxon>Actinomycetota</taxon>
        <taxon>Actinomycetes</taxon>
        <taxon>Micromonosporales</taxon>
        <taxon>Micromonosporaceae</taxon>
        <taxon>Micromonospora</taxon>
    </lineage>
</organism>
<dbReference type="SUPFAM" id="SSF63380">
    <property type="entry name" value="Riboflavin synthase domain-like"/>
    <property type="match status" value="1"/>
</dbReference>
<dbReference type="PANTHER" id="PTHR30157:SF0">
    <property type="entry name" value="NADPH-DEPENDENT FERRIC-CHELATE REDUCTASE"/>
    <property type="match status" value="1"/>
</dbReference>
<reference evidence="2 3" key="1">
    <citation type="submission" date="2018-04" db="EMBL/GenBank/DDBJ databases">
        <title>Micromonosporas from Atacama Desert.</title>
        <authorList>
            <person name="Carro L."/>
            <person name="Klenk H.-P."/>
            <person name="Goodfellow M."/>
        </authorList>
    </citation>
    <scope>NUCLEOTIDE SEQUENCE [LARGE SCALE GENOMIC DNA]</scope>
    <source>
        <strain evidence="2 3">LB19</strain>
    </source>
</reference>
<evidence type="ECO:0000313" key="3">
    <source>
        <dbReference type="Proteomes" id="UP000278981"/>
    </source>
</evidence>
<dbReference type="AlphaFoldDB" id="A0A3N9XQN3"/>